<accession>A0A538SN31</accession>
<dbReference type="Proteomes" id="UP000317366">
    <property type="component" value="Unassembled WGS sequence"/>
</dbReference>
<sequence>MPSESAARLGFAMHWLFRLGMLLEFVGHGSAGVSLKEGWIQYFAVFGFDEPTIHTLMPIVGATDIALGILGFVSPRRWALVWCAFWGLMTASLRPITGESFWEVLDRAGNYGGPLAFLILSGWPRTAGEWTAPIRWRPATRATLERLAVILKWITALTLIGHGAYGALLQKPMLLDQYSRVGLTTLPLVGSRFVPALGWIEIALGVAIAIRPFRRLALAACVFKVVTELLYPVTGYPLYEFVERGFSYVAPFALYLLLPYVKRSPEKAAT</sequence>
<proteinExistence type="predicted"/>
<organism evidence="2 5">
    <name type="scientific">Eiseniibacteriota bacterium</name>
    <dbReference type="NCBI Taxonomy" id="2212470"/>
    <lineage>
        <taxon>Bacteria</taxon>
        <taxon>Candidatus Eiseniibacteriota</taxon>
    </lineage>
</organism>
<evidence type="ECO:0000313" key="4">
    <source>
        <dbReference type="Proteomes" id="UP000317366"/>
    </source>
</evidence>
<dbReference type="AlphaFoldDB" id="A0A538SN31"/>
<evidence type="ECO:0000313" key="2">
    <source>
        <dbReference type="EMBL" id="TMQ52774.1"/>
    </source>
</evidence>
<evidence type="ECO:0000313" key="5">
    <source>
        <dbReference type="Proteomes" id="UP000319829"/>
    </source>
</evidence>
<name>A0A538SN31_UNCEI</name>
<gene>
    <name evidence="2" type="ORF">E6K74_11570</name>
    <name evidence="3" type="ORF">E6K77_00680</name>
</gene>
<dbReference type="Proteomes" id="UP000319829">
    <property type="component" value="Unassembled WGS sequence"/>
</dbReference>
<feature type="transmembrane region" description="Helical" evidence="1">
    <location>
        <begin position="189"/>
        <end position="210"/>
    </location>
</feature>
<evidence type="ECO:0000256" key="1">
    <source>
        <dbReference type="SAM" id="Phobius"/>
    </source>
</evidence>
<dbReference type="EMBL" id="VBOU01000094">
    <property type="protein sequence ID" value="TMQ52774.1"/>
    <property type="molecule type" value="Genomic_DNA"/>
</dbReference>
<feature type="transmembrane region" description="Helical" evidence="1">
    <location>
        <begin position="147"/>
        <end position="169"/>
    </location>
</feature>
<feature type="transmembrane region" description="Helical" evidence="1">
    <location>
        <begin position="245"/>
        <end position="261"/>
    </location>
</feature>
<comment type="caution">
    <text evidence="2">The sequence shown here is derived from an EMBL/GenBank/DDBJ whole genome shotgun (WGS) entry which is preliminary data.</text>
</comment>
<dbReference type="EMBL" id="VBOX01000004">
    <property type="protein sequence ID" value="TMQ66939.1"/>
    <property type="molecule type" value="Genomic_DNA"/>
</dbReference>
<reference evidence="4 5" key="1">
    <citation type="journal article" date="2019" name="Nat. Microbiol.">
        <title>Mediterranean grassland soil C-N compound turnover is dependent on rainfall and depth, and is mediated by genomically divergent microorganisms.</title>
        <authorList>
            <person name="Diamond S."/>
            <person name="Andeer P.F."/>
            <person name="Li Z."/>
            <person name="Crits-Christoph A."/>
            <person name="Burstein D."/>
            <person name="Anantharaman K."/>
            <person name="Lane K.R."/>
            <person name="Thomas B.C."/>
            <person name="Pan C."/>
            <person name="Northen T.R."/>
            <person name="Banfield J.F."/>
        </authorList>
    </citation>
    <scope>NUCLEOTIDE SEQUENCE [LARGE SCALE GENOMIC DNA]</scope>
    <source>
        <strain evidence="2">WS_4</strain>
        <strain evidence="3">WS_7</strain>
    </source>
</reference>
<feature type="transmembrane region" description="Helical" evidence="1">
    <location>
        <begin position="53"/>
        <end position="72"/>
    </location>
</feature>
<protein>
    <submittedName>
        <fullName evidence="2">Uncharacterized protein</fullName>
    </submittedName>
</protein>
<keyword evidence="1" id="KW-1133">Transmembrane helix</keyword>
<feature type="transmembrane region" description="Helical" evidence="1">
    <location>
        <begin position="217"/>
        <end position="239"/>
    </location>
</feature>
<keyword evidence="1" id="KW-0812">Transmembrane</keyword>
<keyword evidence="1" id="KW-0472">Membrane</keyword>
<evidence type="ECO:0000313" key="3">
    <source>
        <dbReference type="EMBL" id="TMQ66939.1"/>
    </source>
</evidence>